<keyword evidence="3" id="KW-1185">Reference proteome</keyword>
<dbReference type="Pfam" id="PF08534">
    <property type="entry name" value="Redoxin"/>
    <property type="match status" value="1"/>
</dbReference>
<dbReference type="InterPro" id="IPR013740">
    <property type="entry name" value="Redoxin"/>
</dbReference>
<evidence type="ECO:0000313" key="3">
    <source>
        <dbReference type="Proteomes" id="UP001447842"/>
    </source>
</evidence>
<dbReference type="RefSeq" id="WP_345972072.1">
    <property type="nucleotide sequence ID" value="NZ_CP147920.1"/>
</dbReference>
<evidence type="ECO:0000259" key="1">
    <source>
        <dbReference type="PROSITE" id="PS51352"/>
    </source>
</evidence>
<reference evidence="2 3" key="1">
    <citation type="submission" date="2024-03" db="EMBL/GenBank/DDBJ databases">
        <title>Sulfurimonas sp. HSL3-1.</title>
        <authorList>
            <person name="Wang S."/>
        </authorList>
    </citation>
    <scope>NUCLEOTIDE SEQUENCE [LARGE SCALE GENOMIC DNA]</scope>
    <source>
        <strain evidence="2 3">HSL3-1</strain>
    </source>
</reference>
<dbReference type="InterPro" id="IPR036249">
    <property type="entry name" value="Thioredoxin-like_sf"/>
</dbReference>
<dbReference type="CDD" id="cd03011">
    <property type="entry name" value="TlpA_like_ScsD_MtbDsbE"/>
    <property type="match status" value="1"/>
</dbReference>
<protein>
    <submittedName>
        <fullName evidence="2">Protein disulfide oxidoreductase</fullName>
    </submittedName>
</protein>
<organism evidence="2 3">
    <name type="scientific">Sulfurimonas diazotrophicus</name>
    <dbReference type="NCBI Taxonomy" id="3131939"/>
    <lineage>
        <taxon>Bacteria</taxon>
        <taxon>Pseudomonadati</taxon>
        <taxon>Campylobacterota</taxon>
        <taxon>Epsilonproteobacteria</taxon>
        <taxon>Campylobacterales</taxon>
        <taxon>Sulfurimonadaceae</taxon>
        <taxon>Sulfurimonas</taxon>
    </lineage>
</organism>
<dbReference type="InterPro" id="IPR013766">
    <property type="entry name" value="Thioredoxin_domain"/>
</dbReference>
<accession>A0ABZ3HAA5</accession>
<dbReference type="EMBL" id="CP147920">
    <property type="protein sequence ID" value="XAU14332.1"/>
    <property type="molecule type" value="Genomic_DNA"/>
</dbReference>
<evidence type="ECO:0000313" key="2">
    <source>
        <dbReference type="EMBL" id="XAU14332.1"/>
    </source>
</evidence>
<sequence length="167" mass="18526">MSRWRRWLKEFIVLALLTAVGATVIGYLRAPSFEGAALPKVEVSKLYGLAYDSSVQPDKPYILHFWATWCPVCHAEAGNIDVLAKDEKVITVAVKSGGLEKIGEYMKANGLSFPVINDQNGAIAEAFKIGVFPTTIIVDRDGKVFWAESGYTTTWGLKLRLWLAEIF</sequence>
<dbReference type="PANTHER" id="PTHR42852:SF17">
    <property type="entry name" value="THIOREDOXIN-LIKE PROTEIN HI_1115"/>
    <property type="match status" value="1"/>
</dbReference>
<dbReference type="Gene3D" id="3.40.30.10">
    <property type="entry name" value="Glutaredoxin"/>
    <property type="match status" value="1"/>
</dbReference>
<dbReference type="InterPro" id="IPR050553">
    <property type="entry name" value="Thioredoxin_ResA/DsbE_sf"/>
</dbReference>
<name>A0ABZ3HAA5_9BACT</name>
<dbReference type="Proteomes" id="UP001447842">
    <property type="component" value="Chromosome"/>
</dbReference>
<gene>
    <name evidence="2" type="ORF">WCY31_08680</name>
</gene>
<dbReference type="PANTHER" id="PTHR42852">
    <property type="entry name" value="THIOL:DISULFIDE INTERCHANGE PROTEIN DSBE"/>
    <property type="match status" value="1"/>
</dbReference>
<dbReference type="SUPFAM" id="SSF52833">
    <property type="entry name" value="Thioredoxin-like"/>
    <property type="match status" value="1"/>
</dbReference>
<feature type="domain" description="Thioredoxin" evidence="1">
    <location>
        <begin position="32"/>
        <end position="167"/>
    </location>
</feature>
<dbReference type="PROSITE" id="PS51352">
    <property type="entry name" value="THIOREDOXIN_2"/>
    <property type="match status" value="1"/>
</dbReference>
<proteinExistence type="predicted"/>